<name>A0A1G7PAS6_9PROT</name>
<evidence type="ECO:0000256" key="1">
    <source>
        <dbReference type="SAM" id="SignalP"/>
    </source>
</evidence>
<gene>
    <name evidence="2" type="ORF">SAMN05216241_102473</name>
</gene>
<feature type="chain" id="PRO_5011455254" description="DUF2066 domain-containing protein" evidence="1">
    <location>
        <begin position="27"/>
        <end position="384"/>
    </location>
</feature>
<sequence length="384" mass="41654">MPRLGTWLSTMIAVAVLAAVAGPALAAGDVYTVETVKVDVRAESAAKARQQALAKAHRTAFDRLMRRIVPHDRLSALPQVSQDRLNGLVSSFEINTSQTSDVRYIGELTFSFQRAAVRSFLRDNQVPFAETRSQPTVVLALFGSRSDSVLWADPNPWRQAWVRRPNDTGLVPFAVPLGDLGDIQAISAEEALTHAGEPVRAIAERYDAAKTLVTRAVIAGEPEAGTAAVRTANTLIPGDGRPESFAFTVNQREGESREALFDRAADRVARRVQDRWKRANLLQFDQRRTTSVHVPLSGLDDWVRVRRRLADVPVVARVQVERMARTGADVRLVYFGDRDQLGVALSQNGLQLTPAAETDGLSVLRPAGAVAEPAIGDGTPAAGG</sequence>
<reference evidence="2 3" key="1">
    <citation type="submission" date="2016-10" db="EMBL/GenBank/DDBJ databases">
        <authorList>
            <person name="de Groot N.N."/>
        </authorList>
    </citation>
    <scope>NUCLEOTIDE SEQUENCE [LARGE SCALE GENOMIC DNA]</scope>
    <source>
        <strain evidence="2 3">DSM 25584</strain>
    </source>
</reference>
<feature type="signal peptide" evidence="1">
    <location>
        <begin position="1"/>
        <end position="26"/>
    </location>
</feature>
<organism evidence="2 3">
    <name type="scientific">Limimonas halophila</name>
    <dbReference type="NCBI Taxonomy" id="1082479"/>
    <lineage>
        <taxon>Bacteria</taxon>
        <taxon>Pseudomonadati</taxon>
        <taxon>Pseudomonadota</taxon>
        <taxon>Alphaproteobacteria</taxon>
        <taxon>Rhodospirillales</taxon>
        <taxon>Rhodovibrionaceae</taxon>
        <taxon>Limimonas</taxon>
    </lineage>
</organism>
<dbReference type="Proteomes" id="UP000199415">
    <property type="component" value="Unassembled WGS sequence"/>
</dbReference>
<dbReference type="Pfam" id="PF09839">
    <property type="entry name" value="DUF2066"/>
    <property type="match status" value="1"/>
</dbReference>
<dbReference type="EMBL" id="FNCE01000002">
    <property type="protein sequence ID" value="SDF82570.1"/>
    <property type="molecule type" value="Genomic_DNA"/>
</dbReference>
<accession>A0A1G7PAS6</accession>
<dbReference type="RefSeq" id="WP_090019074.1">
    <property type="nucleotide sequence ID" value="NZ_FNCE01000002.1"/>
</dbReference>
<dbReference type="OrthoDB" id="7928976at2"/>
<dbReference type="STRING" id="1082479.SAMN05216241_102473"/>
<evidence type="ECO:0008006" key="4">
    <source>
        <dbReference type="Google" id="ProtNLM"/>
    </source>
</evidence>
<dbReference type="InterPro" id="IPR018642">
    <property type="entry name" value="DUF2066"/>
</dbReference>
<evidence type="ECO:0000313" key="3">
    <source>
        <dbReference type="Proteomes" id="UP000199415"/>
    </source>
</evidence>
<protein>
    <recommendedName>
        <fullName evidence="4">DUF2066 domain-containing protein</fullName>
    </recommendedName>
</protein>
<evidence type="ECO:0000313" key="2">
    <source>
        <dbReference type="EMBL" id="SDF82570.1"/>
    </source>
</evidence>
<keyword evidence="3" id="KW-1185">Reference proteome</keyword>
<dbReference type="AlphaFoldDB" id="A0A1G7PAS6"/>
<keyword evidence="1" id="KW-0732">Signal</keyword>
<proteinExistence type="predicted"/>